<protein>
    <submittedName>
        <fullName evidence="1">Late expression factor 12</fullName>
    </submittedName>
</protein>
<dbReference type="GeneID" id="1485818"/>
<name>Q80LP5_NPVAH</name>
<evidence type="ECO:0000313" key="1">
    <source>
        <dbReference type="EMBL" id="BAC67302.1"/>
    </source>
</evidence>
<proteinExistence type="predicted"/>
<organismHost>
    <name type="scientific">Adoxophyes honmai</name>
    <name type="common">Smaller tea tortrix moth</name>
    <dbReference type="NCBI Taxonomy" id="85585"/>
</organismHost>
<keyword evidence="2" id="KW-1185">Reference proteome</keyword>
<accession>Q80LP5</accession>
<dbReference type="KEGG" id="vg:1485818"/>
<dbReference type="Proteomes" id="UP000232720">
    <property type="component" value="Genome"/>
</dbReference>
<dbReference type="Pfam" id="PF06256">
    <property type="entry name" value="Nucleo_LEF-12"/>
    <property type="match status" value="1"/>
</dbReference>
<organism evidence="1 2">
    <name type="scientific">Adoxophyes honmai nucleopolyhedrovirus</name>
    <dbReference type="NCBI Taxonomy" id="224399"/>
    <lineage>
        <taxon>Viruses</taxon>
        <taxon>Viruses incertae sedis</taxon>
        <taxon>Naldaviricetes</taxon>
        <taxon>Lefavirales</taxon>
        <taxon>Baculoviridae</taxon>
        <taxon>Alphabaculovirus</taxon>
        <taxon>Alphabaculovirus adhonmai</taxon>
    </lineage>
</organism>
<dbReference type="OrthoDB" id="11297at10239"/>
<dbReference type="EMBL" id="AP006270">
    <property type="protein sequence ID" value="BAC67302.1"/>
    <property type="molecule type" value="Genomic_DNA"/>
</dbReference>
<reference evidence="1 2" key="1">
    <citation type="journal article" date="2003" name="Virology">
        <title>Genome sequence and organization of a nucleopolyhedrovirus isolated from the smaller tea tortrix, Adoxophyes honmai.</title>
        <authorList>
            <person name="Nakai M."/>
            <person name="Goto C."/>
            <person name="Kang W."/>
            <person name="Shikata M."/>
            <person name="Luque T."/>
            <person name="Kunimi Y."/>
        </authorList>
    </citation>
    <scope>NUCLEOTIDE SEQUENCE [LARGE SCALE GENOMIC DNA]</scope>
    <source>
        <strain evidence="1 2">ADN001</strain>
    </source>
</reference>
<sequence length="234" mass="27269">MSNFRCPSICEDATNNIVNIIKSVIILIVKILYLKKIVKLNMISNKVIVHNLIKFNSRLNHVEPFINFLKNVINLMKISGEISEADCSTLCLADDTATWVCGRIKECNFVSFSLESPMYNRLSAQVLKKFGFEESLEQTLLGKDWDQLVYMNFMLKQVAIKFIIIRNCNFQHPCPPLSYTINVYDSHVKTFDCEHRKFININADNYYHRTLVIQQDLLEEFYDESIVTLLCIHR</sequence>
<dbReference type="RefSeq" id="NP_818698.1">
    <property type="nucleotide sequence ID" value="NC_004690.1"/>
</dbReference>
<evidence type="ECO:0000313" key="2">
    <source>
        <dbReference type="Proteomes" id="UP000232720"/>
    </source>
</evidence>
<dbReference type="InterPro" id="IPR009365">
    <property type="entry name" value="Nucleo_LEF-12"/>
</dbReference>